<feature type="transmembrane region" description="Helical" evidence="1">
    <location>
        <begin position="6"/>
        <end position="24"/>
    </location>
</feature>
<evidence type="ECO:0000259" key="2">
    <source>
        <dbReference type="Pfam" id="PF25967"/>
    </source>
</evidence>
<dbReference type="PANTHER" id="PTHR30469">
    <property type="entry name" value="MULTIDRUG RESISTANCE PROTEIN MDTA"/>
    <property type="match status" value="1"/>
</dbReference>
<protein>
    <submittedName>
        <fullName evidence="3">ABC transporter ATP-binding protein</fullName>
    </submittedName>
</protein>
<accession>A0A0R1QS46</accession>
<dbReference type="Proteomes" id="UP000050872">
    <property type="component" value="Unassembled WGS sequence"/>
</dbReference>
<dbReference type="EMBL" id="AZEZ01000062">
    <property type="protein sequence ID" value="KRL44019.1"/>
    <property type="molecule type" value="Genomic_DNA"/>
</dbReference>
<evidence type="ECO:0000313" key="3">
    <source>
        <dbReference type="EMBL" id="KRL44019.1"/>
    </source>
</evidence>
<dbReference type="RefSeq" id="WP_057888023.1">
    <property type="nucleotide sequence ID" value="NZ_AZEZ01000062.1"/>
</dbReference>
<proteinExistence type="predicted"/>
<sequence length="324" mass="35766">MKKIKIAIWGINVILIAVILFLVLGNGMKNDTTNNYKTYTVQRDNADYFNGIVQENDKHAVSDQPKSEDETLTATHVMSGQKVTKGQVLFTFSRDMSSDIASVNAEIQQAQLAIQAYSSNTATSTTTSTDAASAAEAQQTAQQTATANKIELSKDQAALAEAQAKLAKLNQAQSRTVVAPISGTYFKDEAGRSFIYGTPVIEGNVNEYSLDKIKVGGEVTVIKNNGQKISGNYEQKDVIPYSTQNVSYYHFRVATEDKLPYGMHVQIKTASDGYKIPSKAIWKKNTVYVLKNDKKHKRHVTMTKKDQEYYVIDGLKAGDKLVLK</sequence>
<keyword evidence="1" id="KW-0472">Membrane</keyword>
<dbReference type="PATRIC" id="fig|1423770.3.peg.423"/>
<name>A0A0R1QS46_9LACO</name>
<dbReference type="Pfam" id="PF25967">
    <property type="entry name" value="RND-MFP_C"/>
    <property type="match status" value="1"/>
</dbReference>
<dbReference type="GO" id="GO:1990281">
    <property type="term" value="C:efflux pump complex"/>
    <property type="evidence" value="ECO:0007669"/>
    <property type="project" value="TreeGrafter"/>
</dbReference>
<evidence type="ECO:0000313" key="4">
    <source>
        <dbReference type="Proteomes" id="UP000050872"/>
    </source>
</evidence>
<dbReference type="Gene3D" id="2.40.50.100">
    <property type="match status" value="1"/>
</dbReference>
<dbReference type="GO" id="GO:0015562">
    <property type="term" value="F:efflux transmembrane transporter activity"/>
    <property type="evidence" value="ECO:0007669"/>
    <property type="project" value="TreeGrafter"/>
</dbReference>
<keyword evidence="4" id="KW-1185">Reference proteome</keyword>
<dbReference type="Gene3D" id="1.10.287.470">
    <property type="entry name" value="Helix hairpin bin"/>
    <property type="match status" value="1"/>
</dbReference>
<reference evidence="3 4" key="1">
    <citation type="journal article" date="2015" name="Genome Announc.">
        <title>Expanding the biotechnology potential of lactobacilli through comparative genomics of 213 strains and associated genera.</title>
        <authorList>
            <person name="Sun Z."/>
            <person name="Harris H.M."/>
            <person name="McCann A."/>
            <person name="Guo C."/>
            <person name="Argimon S."/>
            <person name="Zhang W."/>
            <person name="Yang X."/>
            <person name="Jeffery I.B."/>
            <person name="Cooney J.C."/>
            <person name="Kagawa T.F."/>
            <person name="Liu W."/>
            <person name="Song Y."/>
            <person name="Salvetti E."/>
            <person name="Wrobel A."/>
            <person name="Rasinkangas P."/>
            <person name="Parkhill J."/>
            <person name="Rea M.C."/>
            <person name="O'Sullivan O."/>
            <person name="Ritari J."/>
            <person name="Douillard F.P."/>
            <person name="Paul Ross R."/>
            <person name="Yang R."/>
            <person name="Briner A.E."/>
            <person name="Felis G.E."/>
            <person name="de Vos W.M."/>
            <person name="Barrangou R."/>
            <person name="Klaenhammer T.R."/>
            <person name="Caufield P.W."/>
            <person name="Cui Y."/>
            <person name="Zhang H."/>
            <person name="O'Toole P.W."/>
        </authorList>
    </citation>
    <scope>NUCLEOTIDE SEQUENCE [LARGE SCALE GENOMIC DNA]</scope>
    <source>
        <strain evidence="3 4">DSM 14500</strain>
    </source>
</reference>
<keyword evidence="1" id="KW-0812">Transmembrane</keyword>
<dbReference type="STRING" id="1423770.FD29_GL000419"/>
<dbReference type="GO" id="GO:0005524">
    <property type="term" value="F:ATP binding"/>
    <property type="evidence" value="ECO:0007669"/>
    <property type="project" value="UniProtKB-KW"/>
</dbReference>
<dbReference type="OrthoDB" id="2319976at2"/>
<dbReference type="InterPro" id="IPR058627">
    <property type="entry name" value="MdtA-like_C"/>
</dbReference>
<feature type="domain" description="Multidrug resistance protein MdtA-like C-terminal permuted SH3" evidence="2">
    <location>
        <begin position="286"/>
        <end position="322"/>
    </location>
</feature>
<keyword evidence="1" id="KW-1133">Transmembrane helix</keyword>
<dbReference type="AlphaFoldDB" id="A0A0R1QS46"/>
<gene>
    <name evidence="3" type="ORF">FD29_GL000419</name>
</gene>
<dbReference type="Gene3D" id="2.40.420.20">
    <property type="match status" value="1"/>
</dbReference>
<keyword evidence="3" id="KW-0067">ATP-binding</keyword>
<organism evidence="3 4">
    <name type="scientific">Companilactobacillus mindensis DSM 14500</name>
    <dbReference type="NCBI Taxonomy" id="1423770"/>
    <lineage>
        <taxon>Bacteria</taxon>
        <taxon>Bacillati</taxon>
        <taxon>Bacillota</taxon>
        <taxon>Bacilli</taxon>
        <taxon>Lactobacillales</taxon>
        <taxon>Lactobacillaceae</taxon>
        <taxon>Companilactobacillus</taxon>
    </lineage>
</organism>
<comment type="caution">
    <text evidence="3">The sequence shown here is derived from an EMBL/GenBank/DDBJ whole genome shotgun (WGS) entry which is preliminary data.</text>
</comment>
<evidence type="ECO:0000256" key="1">
    <source>
        <dbReference type="SAM" id="Phobius"/>
    </source>
</evidence>
<keyword evidence="3" id="KW-0547">Nucleotide-binding</keyword>